<keyword evidence="1" id="KW-1133">Transmembrane helix</keyword>
<dbReference type="EMBL" id="WOBO01000012">
    <property type="protein sequence ID" value="MUK45868.1"/>
    <property type="molecule type" value="Genomic_DNA"/>
</dbReference>
<dbReference type="Proteomes" id="UP000435323">
    <property type="component" value="Unassembled WGS sequence"/>
</dbReference>
<keyword evidence="1" id="KW-0472">Membrane</keyword>
<name>A0A6N3YYW6_ALIFS</name>
<evidence type="ECO:0000256" key="1">
    <source>
        <dbReference type="SAM" id="Phobius"/>
    </source>
</evidence>
<comment type="caution">
    <text evidence="2">The sequence shown here is derived from an EMBL/GenBank/DDBJ whole genome shotgun (WGS) entry which is preliminary data.</text>
</comment>
<organism evidence="2 3">
    <name type="scientific">Aliivibrio fischeri</name>
    <name type="common">Vibrio fischeri</name>
    <dbReference type="NCBI Taxonomy" id="668"/>
    <lineage>
        <taxon>Bacteria</taxon>
        <taxon>Pseudomonadati</taxon>
        <taxon>Pseudomonadota</taxon>
        <taxon>Gammaproteobacteria</taxon>
        <taxon>Vibrionales</taxon>
        <taxon>Vibrionaceae</taxon>
        <taxon>Aliivibrio</taxon>
    </lineage>
</organism>
<feature type="transmembrane region" description="Helical" evidence="1">
    <location>
        <begin position="103"/>
        <end position="124"/>
    </location>
</feature>
<proteinExistence type="predicted"/>
<protein>
    <submittedName>
        <fullName evidence="2">Uncharacterized protein</fullName>
    </submittedName>
</protein>
<dbReference type="AlphaFoldDB" id="A0A6N3YYW6"/>
<reference evidence="2 3" key="1">
    <citation type="submission" date="2019-11" db="EMBL/GenBank/DDBJ databases">
        <title>Using colonization assays and comparative genomics to discover symbiosis behaviors and factors in Vibrio fischeri.</title>
        <authorList>
            <person name="Bongrand C."/>
            <person name="Moriano-Gutierrez S."/>
            <person name="Arevalo P."/>
            <person name="Mcfall-Ngai M."/>
            <person name="Visick K."/>
            <person name="Polz M.F."/>
            <person name="Ruby E.G."/>
        </authorList>
    </citation>
    <scope>NUCLEOTIDE SEQUENCE [LARGE SCALE GENOMIC DNA]</scope>
    <source>
        <strain evidence="3">emors.3.2</strain>
    </source>
</reference>
<dbReference type="RefSeq" id="WP_155658498.1">
    <property type="nucleotide sequence ID" value="NZ_WOBP01000029.1"/>
</dbReference>
<gene>
    <name evidence="2" type="ORF">GNP77_10800</name>
</gene>
<keyword evidence="1" id="KW-0812">Transmembrane</keyword>
<accession>A0A6N3YYW6</accession>
<evidence type="ECO:0000313" key="3">
    <source>
        <dbReference type="Proteomes" id="UP000435323"/>
    </source>
</evidence>
<evidence type="ECO:0000313" key="2">
    <source>
        <dbReference type="EMBL" id="MUK45868.1"/>
    </source>
</evidence>
<sequence length="129" mass="14524">MNERILNKVLRLICADYELNKKTNSATLKSYEFDSFIFSNNEFAKLLDDNDLLTEIDVVLNVLEANDFITSSFEVFHLTELGYEVGTTNVIKRTIKWLNSNPGIALIISVLSLIVSILALYFSANLAAL</sequence>